<dbReference type="Gene3D" id="3.30.160.170">
    <property type="entry name" value="FlaG-like"/>
    <property type="match status" value="1"/>
</dbReference>
<dbReference type="AlphaFoldDB" id="A0A2Z4MPX3"/>
<dbReference type="PANTHER" id="PTHR37166:SF1">
    <property type="entry name" value="PROTEIN FLAG"/>
    <property type="match status" value="1"/>
</dbReference>
<dbReference type="PANTHER" id="PTHR37166">
    <property type="entry name" value="PROTEIN FLAG"/>
    <property type="match status" value="1"/>
</dbReference>
<gene>
    <name evidence="2" type="ORF">AB432_027605</name>
</gene>
<evidence type="ECO:0000313" key="3">
    <source>
        <dbReference type="Proteomes" id="UP000036061"/>
    </source>
</evidence>
<evidence type="ECO:0000256" key="1">
    <source>
        <dbReference type="SAM" id="MobiDB-lite"/>
    </source>
</evidence>
<proteinExistence type="predicted"/>
<dbReference type="InterPro" id="IPR035924">
    <property type="entry name" value="FlaG-like_sf"/>
</dbReference>
<evidence type="ECO:0000313" key="2">
    <source>
        <dbReference type="EMBL" id="AWX58574.1"/>
    </source>
</evidence>
<sequence>MDIGVTSSLGRTSAKTDGGQAQAEATVKPMRQTEVVGEKAVSKEELSKEIDGINKWLQTTNTHVKFTLHEKLNEYYVQVINDQTQEVIREIPSKKMMDMVAKIHEMVGLLVDEKR</sequence>
<keyword evidence="2" id="KW-0966">Cell projection</keyword>
<keyword evidence="2" id="KW-0969">Cilium</keyword>
<protein>
    <submittedName>
        <fullName evidence="2">Flagellar protein FlaG</fullName>
    </submittedName>
</protein>
<feature type="region of interest" description="Disordered" evidence="1">
    <location>
        <begin position="1"/>
        <end position="40"/>
    </location>
</feature>
<dbReference type="Pfam" id="PF03646">
    <property type="entry name" value="FlaG"/>
    <property type="match status" value="1"/>
</dbReference>
<name>A0A2Z4MPX3_BREBE</name>
<dbReference type="RefSeq" id="WP_048035018.1">
    <property type="nucleotide sequence ID" value="NZ_CP030117.1"/>
</dbReference>
<dbReference type="NCBIfam" id="NF005834">
    <property type="entry name" value="PRK07738.1"/>
    <property type="match status" value="1"/>
</dbReference>
<dbReference type="Proteomes" id="UP000036061">
    <property type="component" value="Chromosome"/>
</dbReference>
<reference evidence="2 3" key="1">
    <citation type="journal article" date="2015" name="Genome Announc.">
        <title>Draft Genome Sequence of Brevibacillus brevis DZQ7, a Plant Growth-Promoting Rhizobacterium with Broad-Spectrum Antimicrobial Activity.</title>
        <authorList>
            <person name="Hou Q."/>
            <person name="Wang C."/>
            <person name="Hou X."/>
            <person name="Xia Z."/>
            <person name="Ye J."/>
            <person name="Liu K."/>
            <person name="Liu H."/>
            <person name="Wang J."/>
            <person name="Guo H."/>
            <person name="Yu X."/>
            <person name="Yang Y."/>
            <person name="Du B."/>
            <person name="Ding Y."/>
        </authorList>
    </citation>
    <scope>NUCLEOTIDE SEQUENCE [LARGE SCALE GENOMIC DNA]</scope>
    <source>
        <strain evidence="2 3">DZQ7</strain>
    </source>
</reference>
<dbReference type="SUPFAM" id="SSF160214">
    <property type="entry name" value="FlaG-like"/>
    <property type="match status" value="1"/>
</dbReference>
<accession>A0A2Z4MPX3</accession>
<dbReference type="InterPro" id="IPR005186">
    <property type="entry name" value="FlaG"/>
</dbReference>
<feature type="compositionally biased region" description="Polar residues" evidence="1">
    <location>
        <begin position="1"/>
        <end position="15"/>
    </location>
</feature>
<dbReference type="EMBL" id="CP030117">
    <property type="protein sequence ID" value="AWX58574.1"/>
    <property type="molecule type" value="Genomic_DNA"/>
</dbReference>
<keyword evidence="2" id="KW-0282">Flagellum</keyword>
<organism evidence="2 3">
    <name type="scientific">Brevibacillus brevis</name>
    <name type="common">Bacillus brevis</name>
    <dbReference type="NCBI Taxonomy" id="1393"/>
    <lineage>
        <taxon>Bacteria</taxon>
        <taxon>Bacillati</taxon>
        <taxon>Bacillota</taxon>
        <taxon>Bacilli</taxon>
        <taxon>Bacillales</taxon>
        <taxon>Paenibacillaceae</taxon>
        <taxon>Brevibacillus</taxon>
    </lineage>
</organism>